<gene>
    <name evidence="5" type="ORF">GOMPHAMPRED_001713</name>
</gene>
<evidence type="ECO:0000256" key="1">
    <source>
        <dbReference type="ARBA" id="ARBA00004123"/>
    </source>
</evidence>
<reference evidence="5" key="1">
    <citation type="submission" date="2021-03" db="EMBL/GenBank/DDBJ databases">
        <authorList>
            <person name="Tagirdzhanova G."/>
        </authorList>
    </citation>
    <scope>NUCLEOTIDE SEQUENCE</scope>
</reference>
<dbReference type="PANTHER" id="PTHR15074:SF0">
    <property type="entry name" value="METHYL-CPG-BINDING DOMAIN PROTEIN 4-LIKE PROTEIN"/>
    <property type="match status" value="1"/>
</dbReference>
<dbReference type="OrthoDB" id="10265068at2759"/>
<dbReference type="PANTHER" id="PTHR15074">
    <property type="entry name" value="METHYL-CPG-BINDING PROTEIN"/>
    <property type="match status" value="1"/>
</dbReference>
<dbReference type="AlphaFoldDB" id="A0A8H3F7N0"/>
<feature type="compositionally biased region" description="Basic residues" evidence="3">
    <location>
        <begin position="36"/>
        <end position="46"/>
    </location>
</feature>
<dbReference type="GO" id="GO:0005634">
    <property type="term" value="C:nucleus"/>
    <property type="evidence" value="ECO:0007669"/>
    <property type="project" value="UniProtKB-SubCell"/>
</dbReference>
<evidence type="ECO:0000259" key="4">
    <source>
        <dbReference type="Pfam" id="PF00730"/>
    </source>
</evidence>
<dbReference type="InterPro" id="IPR003265">
    <property type="entry name" value="HhH-GPD_domain"/>
</dbReference>
<keyword evidence="6" id="KW-1185">Reference proteome</keyword>
<keyword evidence="2" id="KW-0539">Nucleus</keyword>
<dbReference type="InterPro" id="IPR045138">
    <property type="entry name" value="MeCP2/MBD4"/>
</dbReference>
<evidence type="ECO:0000313" key="6">
    <source>
        <dbReference type="Proteomes" id="UP000664169"/>
    </source>
</evidence>
<name>A0A8H3F7N0_9LECA</name>
<comment type="subcellular location">
    <subcellularLocation>
        <location evidence="1">Nucleus</location>
    </subcellularLocation>
</comment>
<dbReference type="GO" id="GO:0006285">
    <property type="term" value="P:base-excision repair, AP site formation"/>
    <property type="evidence" value="ECO:0007669"/>
    <property type="project" value="UniProtKB-ARBA"/>
</dbReference>
<evidence type="ECO:0000256" key="3">
    <source>
        <dbReference type="SAM" id="MobiDB-lite"/>
    </source>
</evidence>
<dbReference type="EMBL" id="CAJPDQ010000014">
    <property type="protein sequence ID" value="CAF9919233.1"/>
    <property type="molecule type" value="Genomic_DNA"/>
</dbReference>
<dbReference type="Gene3D" id="1.10.340.30">
    <property type="entry name" value="Hypothetical protein, domain 2"/>
    <property type="match status" value="1"/>
</dbReference>
<organism evidence="5 6">
    <name type="scientific">Gomphillus americanus</name>
    <dbReference type="NCBI Taxonomy" id="1940652"/>
    <lineage>
        <taxon>Eukaryota</taxon>
        <taxon>Fungi</taxon>
        <taxon>Dikarya</taxon>
        <taxon>Ascomycota</taxon>
        <taxon>Pezizomycotina</taxon>
        <taxon>Lecanoromycetes</taxon>
        <taxon>OSLEUM clade</taxon>
        <taxon>Ostropomycetidae</taxon>
        <taxon>Ostropales</taxon>
        <taxon>Graphidaceae</taxon>
        <taxon>Gomphilloideae</taxon>
        <taxon>Gomphillus</taxon>
    </lineage>
</organism>
<accession>A0A8H3F7N0</accession>
<dbReference type="GO" id="GO:0003677">
    <property type="term" value="F:DNA binding"/>
    <property type="evidence" value="ECO:0007669"/>
    <property type="project" value="InterPro"/>
</dbReference>
<proteinExistence type="predicted"/>
<dbReference type="InterPro" id="IPR011257">
    <property type="entry name" value="DNA_glycosylase"/>
</dbReference>
<dbReference type="Proteomes" id="UP000664169">
    <property type="component" value="Unassembled WGS sequence"/>
</dbReference>
<comment type="caution">
    <text evidence="5">The sequence shown here is derived from an EMBL/GenBank/DDBJ whole genome shotgun (WGS) entry which is preliminary data.</text>
</comment>
<dbReference type="SUPFAM" id="SSF48150">
    <property type="entry name" value="DNA-glycosylase"/>
    <property type="match status" value="1"/>
</dbReference>
<evidence type="ECO:0000256" key="2">
    <source>
        <dbReference type="ARBA" id="ARBA00023242"/>
    </source>
</evidence>
<evidence type="ECO:0000313" key="5">
    <source>
        <dbReference type="EMBL" id="CAF9919233.1"/>
    </source>
</evidence>
<protein>
    <recommendedName>
        <fullName evidence="4">HhH-GPD domain-containing protein</fullName>
    </recommendedName>
</protein>
<dbReference type="Pfam" id="PF00730">
    <property type="entry name" value="HhH-GPD"/>
    <property type="match status" value="1"/>
</dbReference>
<feature type="region of interest" description="Disordered" evidence="3">
    <location>
        <begin position="1"/>
        <end position="64"/>
    </location>
</feature>
<sequence length="321" mass="36614">MSLNTTRAPRRSARIAENVSKSVPESLPTEISPEKPRKRPRTKKKTLPPASDEEEIDADLTSKPSKPLYKLSSMNFPNTDASSFGLAQEKLADEPLKVLLACVFLTRTKGSVSMPVCREMFKRYPTVEALVKAEILDLTEMIQPLGLHNTRARTIIKLATAWQTQPPAQGKRYRKLHYPSRGDGADIPPSEQPIQDESLDHRVAWEIAHIPGVGAYALDSWRIFCRDKLRGVEDGLLDIGFPDNIAKERRQEWTRVIPLDKELIAYIRWRWLRLGYLWNPVDGSKLKVDPGVITKMQNREIESYKGFDNPWIVYALQEKKS</sequence>
<feature type="domain" description="HhH-GPD" evidence="4">
    <location>
        <begin position="102"/>
        <end position="177"/>
    </location>
</feature>
<dbReference type="GO" id="GO:0003824">
    <property type="term" value="F:catalytic activity"/>
    <property type="evidence" value="ECO:0007669"/>
    <property type="project" value="InterPro"/>
</dbReference>